<gene>
    <name evidence="1" type="ORF">SAMN06265367_11237</name>
</gene>
<keyword evidence="2" id="KW-1185">Reference proteome</keyword>
<protein>
    <submittedName>
        <fullName evidence="1">Uncharacterized protein</fullName>
    </submittedName>
</protein>
<dbReference type="RefSeq" id="WP_283414894.1">
    <property type="nucleotide sequence ID" value="NZ_FXUA01000012.1"/>
</dbReference>
<name>A0ABY1PKX0_9BACT</name>
<evidence type="ECO:0000313" key="1">
    <source>
        <dbReference type="EMBL" id="SMP36146.1"/>
    </source>
</evidence>
<organism evidence="1 2">
    <name type="scientific">Algoriphagus winogradskyi</name>
    <dbReference type="NCBI Taxonomy" id="237017"/>
    <lineage>
        <taxon>Bacteria</taxon>
        <taxon>Pseudomonadati</taxon>
        <taxon>Bacteroidota</taxon>
        <taxon>Cytophagia</taxon>
        <taxon>Cytophagales</taxon>
        <taxon>Cyclobacteriaceae</taxon>
        <taxon>Algoriphagus</taxon>
    </lineage>
</organism>
<dbReference type="EMBL" id="FXUA01000012">
    <property type="protein sequence ID" value="SMP36146.1"/>
    <property type="molecule type" value="Genomic_DNA"/>
</dbReference>
<evidence type="ECO:0000313" key="2">
    <source>
        <dbReference type="Proteomes" id="UP001157915"/>
    </source>
</evidence>
<sequence>MVNLTDLIITHYGTNQPDQIVDSYEMIKAILVDFEGQANFTFKLDNTLPLINGDPEQLTLLFKDFISKGFELFKGLTEEINISHIKDSKSWIFTFSAVAVPNEDLIKSKFNFLDLVNEFTLAISKKTPSRKVDVILSF</sequence>
<dbReference type="Proteomes" id="UP001157915">
    <property type="component" value="Unassembled WGS sequence"/>
</dbReference>
<reference evidence="1 2" key="1">
    <citation type="submission" date="2017-05" db="EMBL/GenBank/DDBJ databases">
        <authorList>
            <person name="Varghese N."/>
            <person name="Submissions S."/>
        </authorList>
    </citation>
    <scope>NUCLEOTIDE SEQUENCE [LARGE SCALE GENOMIC DNA]</scope>
    <source>
        <strain evidence="1 2">DSM 15360</strain>
    </source>
</reference>
<proteinExistence type="predicted"/>
<accession>A0ABY1PKX0</accession>
<comment type="caution">
    <text evidence="1">The sequence shown here is derived from an EMBL/GenBank/DDBJ whole genome shotgun (WGS) entry which is preliminary data.</text>
</comment>